<organism evidence="2 3">
    <name type="scientific">Gymnopus androsaceus JB14</name>
    <dbReference type="NCBI Taxonomy" id="1447944"/>
    <lineage>
        <taxon>Eukaryota</taxon>
        <taxon>Fungi</taxon>
        <taxon>Dikarya</taxon>
        <taxon>Basidiomycota</taxon>
        <taxon>Agaricomycotina</taxon>
        <taxon>Agaricomycetes</taxon>
        <taxon>Agaricomycetidae</taxon>
        <taxon>Agaricales</taxon>
        <taxon>Marasmiineae</taxon>
        <taxon>Omphalotaceae</taxon>
        <taxon>Gymnopus</taxon>
    </lineage>
</organism>
<sequence>MVIPAGRSQDDSFVSALKKYGTPLEFERRYRHPFIVGTYFLGGVGADLAMSQFSWYIRSQPNWWQSHQNQSVRQKWLENAMDRDWIVSTPSSTTKVRLSDRQIEYVLGELSGYALLRDEVNNCQVSCFERVWESVTNADSTTLSALTDAFNLLKADKNFAEDISIKVIVDPTLHSLVYDHTLVSLHSSLRTHPPPPLTDIYTLSQKYALLPADVFVSSTGDAKFLSYINDVNPQLHESIYQSIECALTSFIPLFEHTLTDLHRNNPLPQRIQGTCRYTVWDEPDPPEHSDDEEGWVNYEREMRQWSLNRPISLPDVPLSGYPGGIERRKHSVSLNSKRIQCIVNVSEYQTIPGTAEFLGTPWHVEGMKNERVVACGFLYTSVENIKSCDLQFRMAVSYPRGFNAGDTGATLRTWGLRDGDSCHQYIGSIPIREGLAVVFPNIYQHRYTPISLIDPLKVGKFTVLSFCLVDPDIPPIISTANVPPQQKEWIRRALDEYLDVRLPVEIVDKIIDMAEGLMDKDESQVHSRNVGEERTNFWKLNDNYHFCIPFDIWNGPEMIQ</sequence>
<evidence type="ECO:0000313" key="2">
    <source>
        <dbReference type="EMBL" id="KAE9401922.1"/>
    </source>
</evidence>
<protein>
    <recommendedName>
        <fullName evidence="1">DUF4246 domain-containing protein</fullName>
    </recommendedName>
</protein>
<evidence type="ECO:0000313" key="3">
    <source>
        <dbReference type="Proteomes" id="UP000799118"/>
    </source>
</evidence>
<dbReference type="PANTHER" id="PTHR33119">
    <property type="entry name" value="IFI3P"/>
    <property type="match status" value="1"/>
</dbReference>
<accession>A0A6A4HS07</accession>
<gene>
    <name evidence="2" type="ORF">BT96DRAFT_1089116</name>
</gene>
<dbReference type="InterPro" id="IPR025340">
    <property type="entry name" value="DUF4246"/>
</dbReference>
<dbReference type="Proteomes" id="UP000799118">
    <property type="component" value="Unassembled WGS sequence"/>
</dbReference>
<reference evidence="2" key="1">
    <citation type="journal article" date="2019" name="Environ. Microbiol.">
        <title>Fungal ecological strategies reflected in gene transcription - a case study of two litter decomposers.</title>
        <authorList>
            <person name="Barbi F."/>
            <person name="Kohler A."/>
            <person name="Barry K."/>
            <person name="Baskaran P."/>
            <person name="Daum C."/>
            <person name="Fauchery L."/>
            <person name="Ihrmark K."/>
            <person name="Kuo A."/>
            <person name="LaButti K."/>
            <person name="Lipzen A."/>
            <person name="Morin E."/>
            <person name="Grigoriev I.V."/>
            <person name="Henrissat B."/>
            <person name="Lindahl B."/>
            <person name="Martin F."/>
        </authorList>
    </citation>
    <scope>NUCLEOTIDE SEQUENCE</scope>
    <source>
        <strain evidence="2">JB14</strain>
    </source>
</reference>
<dbReference type="PANTHER" id="PTHR33119:SF1">
    <property type="entry name" value="FE2OG DIOXYGENASE DOMAIN-CONTAINING PROTEIN"/>
    <property type="match status" value="1"/>
</dbReference>
<dbReference type="InterPro" id="IPR049192">
    <property type="entry name" value="DUF4246_C"/>
</dbReference>
<dbReference type="OrthoDB" id="415532at2759"/>
<keyword evidence="3" id="KW-1185">Reference proteome</keyword>
<proteinExistence type="predicted"/>
<dbReference type="EMBL" id="ML769440">
    <property type="protein sequence ID" value="KAE9401922.1"/>
    <property type="molecule type" value="Genomic_DNA"/>
</dbReference>
<evidence type="ECO:0000259" key="1">
    <source>
        <dbReference type="Pfam" id="PF14033"/>
    </source>
</evidence>
<dbReference type="AlphaFoldDB" id="A0A6A4HS07"/>
<feature type="domain" description="DUF4246" evidence="1">
    <location>
        <begin position="101"/>
        <end position="492"/>
    </location>
</feature>
<dbReference type="Pfam" id="PF14033">
    <property type="entry name" value="DUF4246"/>
    <property type="match status" value="1"/>
</dbReference>
<name>A0A6A4HS07_9AGAR</name>